<evidence type="ECO:0000313" key="2">
    <source>
        <dbReference type="EMBL" id="NVO31716.1"/>
    </source>
</evidence>
<feature type="transmembrane region" description="Helical" evidence="1">
    <location>
        <begin position="174"/>
        <end position="200"/>
    </location>
</feature>
<dbReference type="EMBL" id="JABKAU010000017">
    <property type="protein sequence ID" value="NVO31716.1"/>
    <property type="molecule type" value="Genomic_DNA"/>
</dbReference>
<feature type="transmembrane region" description="Helical" evidence="1">
    <location>
        <begin position="12"/>
        <end position="35"/>
    </location>
</feature>
<dbReference type="Proteomes" id="UP000565521">
    <property type="component" value="Unassembled WGS sequence"/>
</dbReference>
<feature type="transmembrane region" description="Helical" evidence="1">
    <location>
        <begin position="212"/>
        <end position="232"/>
    </location>
</feature>
<accession>A0A7Y7PPP3</accession>
<evidence type="ECO:0000256" key="1">
    <source>
        <dbReference type="SAM" id="Phobius"/>
    </source>
</evidence>
<name>A0A7Y7PPP3_9BACT</name>
<keyword evidence="1" id="KW-1133">Transmembrane helix</keyword>
<feature type="transmembrane region" description="Helical" evidence="1">
    <location>
        <begin position="143"/>
        <end position="162"/>
    </location>
</feature>
<gene>
    <name evidence="2" type="ORF">HW554_10890</name>
</gene>
<feature type="transmembrane region" description="Helical" evidence="1">
    <location>
        <begin position="429"/>
        <end position="449"/>
    </location>
</feature>
<keyword evidence="3" id="KW-1185">Reference proteome</keyword>
<keyword evidence="1" id="KW-0812">Transmembrane</keyword>
<evidence type="ECO:0000313" key="3">
    <source>
        <dbReference type="Proteomes" id="UP000565521"/>
    </source>
</evidence>
<comment type="caution">
    <text evidence="2">The sequence shown here is derived from an EMBL/GenBank/DDBJ whole genome shotgun (WGS) entry which is preliminary data.</text>
</comment>
<sequence length="476" mass="52162">MRNLWSVASARPALVGFGGALLLFGVYLFSSPYYALPFDSRSYWEFARDLERNGSFSIFNLTTPLRGYLYPLLNYPLTVLERTLLPGQQLALVKAEGALVAALLFGLVAPRFWQTATGQPVPLGGRLAFVGLGFLFWRGHFNFLLSDFPALLFLLSGAVLVVRAQSGARLLLGGAVLVGAIYIRPVYVLALPCILLWWHLRPAWGHARPSCWVRWGALAIGATLVATPQLLINQYNFKSNSPFVLSRNTKGSQDNLYLWHLNQGLGIQKFETNIGSAYPKPQVIYTDATAKVLLAAHPSGHLTTLRAYAALVVAHPLEMLGLFGRHLFNGLDVLYASPYLVRVYAPAKWLALLHYAVFYGALVVAVRRAPRLRLPDWLLVAALVLPALAAVPLVVECRFFIPLHLLAYALVCFGGPDIWLWCRQRPAAWLPLLAGLGGFVLVCFTLSATTRAALEVPVPTRTSLDGPAVGSPVALP</sequence>
<protein>
    <recommendedName>
        <fullName evidence="4">Glycosyltransferase RgtA/B/C/D-like domain-containing protein</fullName>
    </recommendedName>
</protein>
<keyword evidence="1" id="KW-0472">Membrane</keyword>
<dbReference type="RefSeq" id="WP_176908617.1">
    <property type="nucleotide sequence ID" value="NZ_JABKAU010000017.1"/>
</dbReference>
<reference evidence="2 3" key="1">
    <citation type="submission" date="2020-05" db="EMBL/GenBank/DDBJ databases">
        <title>Hymenobacter terrestris sp. nov. and Hymenobacter lapidiphilus sp. nov., isolated from regoliths in Antarctica.</title>
        <authorList>
            <person name="Sedlacek I."/>
            <person name="Pantucek R."/>
            <person name="Zeman M."/>
            <person name="Holochova P."/>
            <person name="Kralova S."/>
            <person name="Stankova E."/>
            <person name="Sedo O."/>
            <person name="Micenkova L."/>
            <person name="Svec P."/>
            <person name="Gupta V."/>
            <person name="Sood U."/>
            <person name="Korpole U.S."/>
            <person name="Lal R."/>
        </authorList>
    </citation>
    <scope>NUCLEOTIDE SEQUENCE [LARGE SCALE GENOMIC DNA]</scope>
    <source>
        <strain evidence="2 3">P5342</strain>
    </source>
</reference>
<dbReference type="AlphaFoldDB" id="A0A7Y7PPP3"/>
<feature type="transmembrane region" description="Helical" evidence="1">
    <location>
        <begin position="377"/>
        <end position="395"/>
    </location>
</feature>
<organism evidence="2 3">
    <name type="scientific">Hymenobacter lapidiphilus</name>
    <dbReference type="NCBI Taxonomy" id="2608003"/>
    <lineage>
        <taxon>Bacteria</taxon>
        <taxon>Pseudomonadati</taxon>
        <taxon>Bacteroidota</taxon>
        <taxon>Cytophagia</taxon>
        <taxon>Cytophagales</taxon>
        <taxon>Hymenobacteraceae</taxon>
        <taxon>Hymenobacter</taxon>
    </lineage>
</organism>
<evidence type="ECO:0008006" key="4">
    <source>
        <dbReference type="Google" id="ProtNLM"/>
    </source>
</evidence>
<feature type="transmembrane region" description="Helical" evidence="1">
    <location>
        <begin position="121"/>
        <end position="137"/>
    </location>
</feature>
<proteinExistence type="predicted"/>
<feature type="transmembrane region" description="Helical" evidence="1">
    <location>
        <begin position="347"/>
        <end position="365"/>
    </location>
</feature>
<feature type="transmembrane region" description="Helical" evidence="1">
    <location>
        <begin position="401"/>
        <end position="422"/>
    </location>
</feature>